<dbReference type="SUPFAM" id="SSF52540">
    <property type="entry name" value="P-loop containing nucleoside triphosphate hydrolases"/>
    <property type="match status" value="1"/>
</dbReference>
<sequence>MTVRTRTDVQAAAGRKAPTAPTVRPAGVLDLRGRTAAELRYPLGDLLVVSGLPGSGKSTLMRRVVAAADGRGAPVRRVDSQDARERVERRMPRAVPYAAYRPFARLVHYASLWRALRSEMSVVVHDCGQRSVVRRWLAREARRRGGSVHVLLLAVDPATALAGQAARGRGVSAYAFARHRRAMAGLTAAATAGRRPAGAESVTVVDRRCADALRAITFG</sequence>
<gene>
    <name evidence="2" type="ORF">J1792_20995</name>
</gene>
<feature type="region of interest" description="Disordered" evidence="1">
    <location>
        <begin position="1"/>
        <end position="22"/>
    </location>
</feature>
<comment type="caution">
    <text evidence="2">The sequence shown here is derived from an EMBL/GenBank/DDBJ whole genome shotgun (WGS) entry which is preliminary data.</text>
</comment>
<dbReference type="InterPro" id="IPR027417">
    <property type="entry name" value="P-loop_NTPase"/>
</dbReference>
<evidence type="ECO:0000313" key="3">
    <source>
        <dbReference type="Proteomes" id="UP000664781"/>
    </source>
</evidence>
<dbReference type="AlphaFoldDB" id="A0A939JRU4"/>
<protein>
    <submittedName>
        <fullName evidence="2">AAA family ATPase</fullName>
    </submittedName>
</protein>
<evidence type="ECO:0000313" key="2">
    <source>
        <dbReference type="EMBL" id="MBO0655167.1"/>
    </source>
</evidence>
<evidence type="ECO:0000256" key="1">
    <source>
        <dbReference type="SAM" id="MobiDB-lite"/>
    </source>
</evidence>
<proteinExistence type="predicted"/>
<keyword evidence="3" id="KW-1185">Reference proteome</keyword>
<accession>A0A939JRU4</accession>
<dbReference type="Gene3D" id="3.40.50.300">
    <property type="entry name" value="P-loop containing nucleotide triphosphate hydrolases"/>
    <property type="match status" value="1"/>
</dbReference>
<name>A0A939JRU4_9ACTN</name>
<dbReference type="EMBL" id="JAFMOF010000003">
    <property type="protein sequence ID" value="MBO0655167.1"/>
    <property type="molecule type" value="Genomic_DNA"/>
</dbReference>
<reference evidence="2" key="1">
    <citation type="submission" date="2021-03" db="EMBL/GenBank/DDBJ databases">
        <title>Streptomyces strains.</title>
        <authorList>
            <person name="Lund M.B."/>
            <person name="Toerring T."/>
        </authorList>
    </citation>
    <scope>NUCLEOTIDE SEQUENCE</scope>
    <source>
        <strain evidence="2">JCM 4242</strain>
    </source>
</reference>
<dbReference type="Proteomes" id="UP000664781">
    <property type="component" value="Unassembled WGS sequence"/>
</dbReference>
<dbReference type="Pfam" id="PF13671">
    <property type="entry name" value="AAA_33"/>
    <property type="match status" value="1"/>
</dbReference>
<organism evidence="2 3">
    <name type="scientific">Streptomyces triculaminicus</name>
    <dbReference type="NCBI Taxonomy" id="2816232"/>
    <lineage>
        <taxon>Bacteria</taxon>
        <taxon>Bacillati</taxon>
        <taxon>Actinomycetota</taxon>
        <taxon>Actinomycetes</taxon>
        <taxon>Kitasatosporales</taxon>
        <taxon>Streptomycetaceae</taxon>
        <taxon>Streptomyces</taxon>
    </lineage>
</organism>